<dbReference type="PROSITE" id="PS51257">
    <property type="entry name" value="PROKAR_LIPOPROTEIN"/>
    <property type="match status" value="1"/>
</dbReference>
<dbReference type="InterPro" id="IPR002909">
    <property type="entry name" value="IPT_dom"/>
</dbReference>
<sequence>MGNLKKTYLFYGMALLLCAGWLFSCSDEGTSTSYDPSLPVTIENFSPDSGRIRTQFIIEGSNFGNDASKVKVWFNEKEALVLNVVNNAIYTIVPKQPGDSCTISVVVENDSVAFDKKKFVYHITESVSTVVGKALEAGSTDGSLTDATFQSPRWIAIDWEDNIIYSDEYTRAVRLISLNSNEVITLFTPSVILQNFAFTEDRREFYATVDNGSVIYRFAADNLWVPEEVGTMGINGYFHGMAMGKDPRYLYARQNVGVVWQVDLENGWGDATRFSPEAYNEDGGQGNIAYSPVEDCFYVVSGNRKHSIFRLSADGTTYEKYAGGGGIDGSSSGYRDGPADQALFNFPQGIAINSEGDIFIAEKNNHTIRKIDHRTKIVSTVAGQAGVSGYEDGDPLEALFNTPIGLAFDKEDFLYIADQGNHCIRKLSIE</sequence>
<reference evidence="4" key="2">
    <citation type="submission" date="2021-04" db="EMBL/GenBank/DDBJ databases">
        <authorList>
            <person name="Gilroy R."/>
        </authorList>
    </citation>
    <scope>NUCLEOTIDE SEQUENCE</scope>
    <source>
        <strain evidence="4">23274</strain>
    </source>
</reference>
<dbReference type="Gene3D" id="2.120.10.30">
    <property type="entry name" value="TolB, C-terminal domain"/>
    <property type="match status" value="1"/>
</dbReference>
<organism evidence="4 5">
    <name type="scientific">Candidatus Odoribacter faecigallinarum</name>
    <dbReference type="NCBI Taxonomy" id="2838706"/>
    <lineage>
        <taxon>Bacteria</taxon>
        <taxon>Pseudomonadati</taxon>
        <taxon>Bacteroidota</taxon>
        <taxon>Bacteroidia</taxon>
        <taxon>Bacteroidales</taxon>
        <taxon>Odoribacteraceae</taxon>
        <taxon>Odoribacter</taxon>
    </lineage>
</organism>
<dbReference type="Proteomes" id="UP000824202">
    <property type="component" value="Unassembled WGS sequence"/>
</dbReference>
<accession>A0A9D1UYU1</accession>
<dbReference type="AlphaFoldDB" id="A0A9D1UYU1"/>
<dbReference type="PANTHER" id="PTHR13833:SF71">
    <property type="entry name" value="NHL DOMAIN-CONTAINING PROTEIN"/>
    <property type="match status" value="1"/>
</dbReference>
<name>A0A9D1UYU1_9BACT</name>
<dbReference type="SUPFAM" id="SSF101898">
    <property type="entry name" value="NHL repeat"/>
    <property type="match status" value="1"/>
</dbReference>
<dbReference type="InterPro" id="IPR013783">
    <property type="entry name" value="Ig-like_fold"/>
</dbReference>
<dbReference type="InterPro" id="IPR011042">
    <property type="entry name" value="6-blade_b-propeller_TolB-like"/>
</dbReference>
<evidence type="ECO:0000259" key="3">
    <source>
        <dbReference type="Pfam" id="PF01833"/>
    </source>
</evidence>
<dbReference type="Gene3D" id="2.60.40.10">
    <property type="entry name" value="Immunoglobulins"/>
    <property type="match status" value="1"/>
</dbReference>
<feature type="chain" id="PRO_5038867241" evidence="2">
    <location>
        <begin position="25"/>
        <end position="430"/>
    </location>
</feature>
<reference evidence="4" key="1">
    <citation type="journal article" date="2021" name="PeerJ">
        <title>Extensive microbial diversity within the chicken gut microbiome revealed by metagenomics and culture.</title>
        <authorList>
            <person name="Gilroy R."/>
            <person name="Ravi A."/>
            <person name="Getino M."/>
            <person name="Pursley I."/>
            <person name="Horton D.L."/>
            <person name="Alikhan N.F."/>
            <person name="Baker D."/>
            <person name="Gharbi K."/>
            <person name="Hall N."/>
            <person name="Watson M."/>
            <person name="Adriaenssens E.M."/>
            <person name="Foster-Nyarko E."/>
            <person name="Jarju S."/>
            <person name="Secka A."/>
            <person name="Antonio M."/>
            <person name="Oren A."/>
            <person name="Chaudhuri R.R."/>
            <person name="La Ragione R."/>
            <person name="Hildebrand F."/>
            <person name="Pallen M.J."/>
        </authorList>
    </citation>
    <scope>NUCLEOTIDE SEQUENCE</scope>
    <source>
        <strain evidence="4">23274</strain>
    </source>
</reference>
<dbReference type="InterPro" id="IPR014756">
    <property type="entry name" value="Ig_E-set"/>
</dbReference>
<dbReference type="Pfam" id="PF01833">
    <property type="entry name" value="TIG"/>
    <property type="match status" value="1"/>
</dbReference>
<comment type="caution">
    <text evidence="4">The sequence shown here is derived from an EMBL/GenBank/DDBJ whole genome shotgun (WGS) entry which is preliminary data.</text>
</comment>
<keyword evidence="1" id="KW-0677">Repeat</keyword>
<evidence type="ECO:0000256" key="1">
    <source>
        <dbReference type="ARBA" id="ARBA00022737"/>
    </source>
</evidence>
<evidence type="ECO:0000313" key="5">
    <source>
        <dbReference type="Proteomes" id="UP000824202"/>
    </source>
</evidence>
<feature type="signal peptide" evidence="2">
    <location>
        <begin position="1"/>
        <end position="24"/>
    </location>
</feature>
<evidence type="ECO:0000313" key="4">
    <source>
        <dbReference type="EMBL" id="HIX03006.1"/>
    </source>
</evidence>
<dbReference type="CDD" id="cd00102">
    <property type="entry name" value="IPT"/>
    <property type="match status" value="1"/>
</dbReference>
<evidence type="ECO:0000256" key="2">
    <source>
        <dbReference type="SAM" id="SignalP"/>
    </source>
</evidence>
<dbReference type="EMBL" id="DXFT01000054">
    <property type="protein sequence ID" value="HIX03006.1"/>
    <property type="molecule type" value="Genomic_DNA"/>
</dbReference>
<proteinExistence type="predicted"/>
<protein>
    <submittedName>
        <fullName evidence="4">IPT/TIG domain-containing protein</fullName>
    </submittedName>
</protein>
<dbReference type="PANTHER" id="PTHR13833">
    <property type="match status" value="1"/>
</dbReference>
<dbReference type="SUPFAM" id="SSF81296">
    <property type="entry name" value="E set domains"/>
    <property type="match status" value="1"/>
</dbReference>
<dbReference type="Pfam" id="PF01436">
    <property type="entry name" value="NHL"/>
    <property type="match status" value="2"/>
</dbReference>
<dbReference type="InterPro" id="IPR001258">
    <property type="entry name" value="NHL_repeat"/>
</dbReference>
<feature type="domain" description="IPT/TIG" evidence="3">
    <location>
        <begin position="41"/>
        <end position="121"/>
    </location>
</feature>
<keyword evidence="2" id="KW-0732">Signal</keyword>
<gene>
    <name evidence="4" type="ORF">H9863_02665</name>
</gene>